<dbReference type="STRING" id="1202768.SAMN05216285_2520"/>
<accession>A0A1I0PFX6</accession>
<sequence length="331" mass="35122">MTDESPDAGSGFEFGTETELAATGDRDSDGDSDSDPDRGEERTWERLPIPELTSSAGRDARSASDDGPSSSFAVAIARIRREPTLLLPFLAAGLVLTVLDLLRRRDPLPVLVDDDPTIGVEFVGYPTGVPETVRSLAALIDLKLPYLLWGIGLEVLALLAVVAAGTATIARTLAIGDGRERWDDWRDWSAALSARRLLAYLGLIALFDAAWRVIGSFGEFGLLVGTLVAVPLFAVYVRCFVAPAAVVVGGENGAGPLTALRRSVRATRGRGWSILALVLSYGLAAWLLSLVSVIGTALSTAVVGSLHAVSAAVIWERASDRDERATGRPDE</sequence>
<dbReference type="EMBL" id="FOIS01000003">
    <property type="protein sequence ID" value="SEW13211.1"/>
    <property type="molecule type" value="Genomic_DNA"/>
</dbReference>
<feature type="compositionally biased region" description="Basic and acidic residues" evidence="1">
    <location>
        <begin position="24"/>
        <end position="45"/>
    </location>
</feature>
<feature type="transmembrane region" description="Helical" evidence="2">
    <location>
        <begin position="197"/>
        <end position="214"/>
    </location>
</feature>
<feature type="transmembrane region" description="Helical" evidence="2">
    <location>
        <begin position="146"/>
        <end position="176"/>
    </location>
</feature>
<evidence type="ECO:0008006" key="5">
    <source>
        <dbReference type="Google" id="ProtNLM"/>
    </source>
</evidence>
<evidence type="ECO:0000256" key="2">
    <source>
        <dbReference type="SAM" id="Phobius"/>
    </source>
</evidence>
<dbReference type="Proteomes" id="UP000183275">
    <property type="component" value="Unassembled WGS sequence"/>
</dbReference>
<reference evidence="4" key="1">
    <citation type="submission" date="2016-10" db="EMBL/GenBank/DDBJ databases">
        <authorList>
            <person name="Varghese N."/>
        </authorList>
    </citation>
    <scope>NUCLEOTIDE SEQUENCE [LARGE SCALE GENOMIC DNA]</scope>
    <source>
        <strain evidence="4">CGMCC 1.12284</strain>
    </source>
</reference>
<name>A0A1I0PFX6_9EURY</name>
<evidence type="ECO:0000313" key="4">
    <source>
        <dbReference type="Proteomes" id="UP000183275"/>
    </source>
</evidence>
<proteinExistence type="predicted"/>
<evidence type="ECO:0000313" key="3">
    <source>
        <dbReference type="EMBL" id="SEW13211.1"/>
    </source>
</evidence>
<feature type="region of interest" description="Disordered" evidence="1">
    <location>
        <begin position="1"/>
        <end position="69"/>
    </location>
</feature>
<feature type="transmembrane region" description="Helical" evidence="2">
    <location>
        <begin position="85"/>
        <end position="102"/>
    </location>
</feature>
<keyword evidence="4" id="KW-1185">Reference proteome</keyword>
<gene>
    <name evidence="3" type="ORF">SAMN05216285_2520</name>
</gene>
<keyword evidence="2" id="KW-0472">Membrane</keyword>
<keyword evidence="2" id="KW-1133">Transmembrane helix</keyword>
<keyword evidence="2" id="KW-0812">Transmembrane</keyword>
<feature type="transmembrane region" description="Helical" evidence="2">
    <location>
        <begin position="294"/>
        <end position="315"/>
    </location>
</feature>
<organism evidence="3 4">
    <name type="scientific">Natrinema salifodinae</name>
    <dbReference type="NCBI Taxonomy" id="1202768"/>
    <lineage>
        <taxon>Archaea</taxon>
        <taxon>Methanobacteriati</taxon>
        <taxon>Methanobacteriota</taxon>
        <taxon>Stenosarchaea group</taxon>
        <taxon>Halobacteria</taxon>
        <taxon>Halobacteriales</taxon>
        <taxon>Natrialbaceae</taxon>
        <taxon>Natrinema</taxon>
    </lineage>
</organism>
<dbReference type="AlphaFoldDB" id="A0A1I0PFX6"/>
<evidence type="ECO:0000256" key="1">
    <source>
        <dbReference type="SAM" id="MobiDB-lite"/>
    </source>
</evidence>
<feature type="transmembrane region" description="Helical" evidence="2">
    <location>
        <begin position="220"/>
        <end position="248"/>
    </location>
</feature>
<dbReference type="eggNOG" id="arCOG10188">
    <property type="taxonomic scope" value="Archaea"/>
</dbReference>
<protein>
    <recommendedName>
        <fullName evidence="5">Membrane domain of glycerophosphoryl diester phosphodiesterase</fullName>
    </recommendedName>
</protein>
<feature type="transmembrane region" description="Helical" evidence="2">
    <location>
        <begin position="269"/>
        <end position="288"/>
    </location>
</feature>
<dbReference type="RefSeq" id="WP_241471308.1">
    <property type="nucleotide sequence ID" value="NZ_FOIS01000003.1"/>
</dbReference>